<dbReference type="Proteomes" id="UP000000310">
    <property type="component" value="Chromosome"/>
</dbReference>
<reference evidence="3" key="2">
    <citation type="submission" date="2011-02" db="EMBL/GenBank/DDBJ databases">
        <title>The complete genome of Pedobacter saltans DSM 12145.</title>
        <authorList>
            <consortium name="US DOE Joint Genome Institute (JGI-PGF)"/>
            <person name="Lucas S."/>
            <person name="Copeland A."/>
            <person name="Lapidus A."/>
            <person name="Bruce D."/>
            <person name="Goodwin L."/>
            <person name="Pitluck S."/>
            <person name="Kyrpides N."/>
            <person name="Mavromatis K."/>
            <person name="Pagani I."/>
            <person name="Ivanova N."/>
            <person name="Ovchinnikova G."/>
            <person name="Lu M."/>
            <person name="Detter J.C."/>
            <person name="Han C."/>
            <person name="Land M."/>
            <person name="Hauser L."/>
            <person name="Markowitz V."/>
            <person name="Cheng J.-F."/>
            <person name="Hugenholtz P."/>
            <person name="Woyke T."/>
            <person name="Wu D."/>
            <person name="Tindall B."/>
            <person name="Pomrenke H.G."/>
            <person name="Brambilla E."/>
            <person name="Klenk H.-P."/>
            <person name="Eisen J.A."/>
        </authorList>
    </citation>
    <scope>NUCLEOTIDE SEQUENCE [LARGE SCALE GENOMIC DNA]</scope>
    <source>
        <strain evidence="3">ATCC 51119 / DSM 12145 / JCM 21818 / LMG 10337 / NBRC 100064 / NCIMB 13643</strain>
    </source>
</reference>
<dbReference type="Gene3D" id="3.90.550.10">
    <property type="entry name" value="Spore Coat Polysaccharide Biosynthesis Protein SpsA, Chain A"/>
    <property type="match status" value="1"/>
</dbReference>
<keyword evidence="2" id="KW-0808">Transferase</keyword>
<dbReference type="KEGG" id="psn:Pedsa_0825"/>
<dbReference type="PANTHER" id="PTHR22916">
    <property type="entry name" value="GLYCOSYLTRANSFERASE"/>
    <property type="match status" value="1"/>
</dbReference>
<organism evidence="2 3">
    <name type="scientific">Pseudopedobacter saltans (strain ATCC 51119 / DSM 12145 / JCM 21818 / CCUG 39354 / LMG 10337 / NBRC 100064 / NCIMB 13643)</name>
    <name type="common">Pedobacter saltans</name>
    <dbReference type="NCBI Taxonomy" id="762903"/>
    <lineage>
        <taxon>Bacteria</taxon>
        <taxon>Pseudomonadati</taxon>
        <taxon>Bacteroidota</taxon>
        <taxon>Sphingobacteriia</taxon>
        <taxon>Sphingobacteriales</taxon>
        <taxon>Sphingobacteriaceae</taxon>
        <taxon>Pseudopedobacter</taxon>
    </lineage>
</organism>
<dbReference type="SUPFAM" id="SSF53448">
    <property type="entry name" value="Nucleotide-diphospho-sugar transferases"/>
    <property type="match status" value="1"/>
</dbReference>
<dbReference type="eggNOG" id="COG0463">
    <property type="taxonomic scope" value="Bacteria"/>
</dbReference>
<dbReference type="RefSeq" id="WP_013631897.1">
    <property type="nucleotide sequence ID" value="NC_015177.1"/>
</dbReference>
<name>F0S9P1_PSESL</name>
<protein>
    <submittedName>
        <fullName evidence="2">Glycosyl transferase family 2</fullName>
    </submittedName>
</protein>
<accession>F0S9P1</accession>
<dbReference type="InterPro" id="IPR001173">
    <property type="entry name" value="Glyco_trans_2-like"/>
</dbReference>
<sequence>MLLSFVIPTYNRSEKIVRAVESILRQPNWSDYAEIVVVDDGSTDNTASVLEDYVNKKQIRLIRHDSNKGVAQAKNTGILHANYQYVVLLDSDDLLRENGVEYLVTQLKAIDTDLFFVGTERIRNGELMYNPNFYGYKSYLEMITAPIGEYLPIGRTEVLQSNLLENLRGFEGITWLKIARKGYKVFYDQESLVRCDDVGEDRLSNRFSGFKNAKKMNAGYKRYLNEFRSDLKRLNYRNYLKMRFKSFCYSIFSIL</sequence>
<evidence type="ECO:0000259" key="1">
    <source>
        <dbReference type="Pfam" id="PF00535"/>
    </source>
</evidence>
<dbReference type="EMBL" id="CP002545">
    <property type="protein sequence ID" value="ADY51397.1"/>
    <property type="molecule type" value="Genomic_DNA"/>
</dbReference>
<dbReference type="PANTHER" id="PTHR22916:SF3">
    <property type="entry name" value="UDP-GLCNAC:BETAGAL BETA-1,3-N-ACETYLGLUCOSAMINYLTRANSFERASE-LIKE PROTEIN 1"/>
    <property type="match status" value="1"/>
</dbReference>
<reference evidence="2 3" key="1">
    <citation type="journal article" date="2011" name="Stand. Genomic Sci.">
        <title>Complete genome sequence of the gliding, heparinolytic Pedobacter saltans type strain (113).</title>
        <authorList>
            <person name="Liolios K."/>
            <person name="Sikorski J."/>
            <person name="Lu M."/>
            <person name="Nolan M."/>
            <person name="Lapidus A."/>
            <person name="Lucas S."/>
            <person name="Hammon N."/>
            <person name="Deshpande S."/>
            <person name="Cheng J.F."/>
            <person name="Tapia R."/>
            <person name="Han C."/>
            <person name="Goodwin L."/>
            <person name="Pitluck S."/>
            <person name="Huntemann M."/>
            <person name="Ivanova N."/>
            <person name="Pagani I."/>
            <person name="Mavromatis K."/>
            <person name="Ovchinikova G."/>
            <person name="Pati A."/>
            <person name="Chen A."/>
            <person name="Palaniappan K."/>
            <person name="Land M."/>
            <person name="Hauser L."/>
            <person name="Brambilla E.M."/>
            <person name="Kotsyurbenko O."/>
            <person name="Rohde M."/>
            <person name="Tindall B.J."/>
            <person name="Abt B."/>
            <person name="Goker M."/>
            <person name="Detter J.C."/>
            <person name="Woyke T."/>
            <person name="Bristow J."/>
            <person name="Eisen J.A."/>
            <person name="Markowitz V."/>
            <person name="Hugenholtz P."/>
            <person name="Klenk H.P."/>
            <person name="Kyrpides N.C."/>
        </authorList>
    </citation>
    <scope>NUCLEOTIDE SEQUENCE [LARGE SCALE GENOMIC DNA]</scope>
    <source>
        <strain evidence="3">ATCC 51119 / DSM 12145 / JCM 21818 / LMG 10337 / NBRC 100064 / NCIMB 13643</strain>
    </source>
</reference>
<dbReference type="OrthoDB" id="6638511at2"/>
<proteinExistence type="predicted"/>
<dbReference type="AlphaFoldDB" id="F0S9P1"/>
<keyword evidence="3" id="KW-1185">Reference proteome</keyword>
<gene>
    <name evidence="2" type="ordered locus">Pedsa_0825</name>
</gene>
<dbReference type="InterPro" id="IPR029044">
    <property type="entry name" value="Nucleotide-diphossugar_trans"/>
</dbReference>
<feature type="domain" description="Glycosyltransferase 2-like" evidence="1">
    <location>
        <begin position="4"/>
        <end position="132"/>
    </location>
</feature>
<dbReference type="Pfam" id="PF00535">
    <property type="entry name" value="Glycos_transf_2"/>
    <property type="match status" value="1"/>
</dbReference>
<evidence type="ECO:0000313" key="2">
    <source>
        <dbReference type="EMBL" id="ADY51397.1"/>
    </source>
</evidence>
<dbReference type="GO" id="GO:0016758">
    <property type="term" value="F:hexosyltransferase activity"/>
    <property type="evidence" value="ECO:0007669"/>
    <property type="project" value="UniProtKB-ARBA"/>
</dbReference>
<dbReference type="HOGENOM" id="CLU_1089363_0_0_10"/>
<evidence type="ECO:0000313" key="3">
    <source>
        <dbReference type="Proteomes" id="UP000000310"/>
    </source>
</evidence>
<dbReference type="STRING" id="762903.Pedsa_0825"/>
<dbReference type="CDD" id="cd00761">
    <property type="entry name" value="Glyco_tranf_GTA_type"/>
    <property type="match status" value="1"/>
</dbReference>